<comment type="similarity">
    <text evidence="2">Belongs to the 'GDSL' lipolytic enzyme family.</text>
</comment>
<evidence type="ECO:0000256" key="2">
    <source>
        <dbReference type="ARBA" id="ARBA00008668"/>
    </source>
</evidence>
<dbReference type="InterPro" id="IPR051238">
    <property type="entry name" value="GDSL_esterase/lipase"/>
</dbReference>
<evidence type="ECO:0000313" key="10">
    <source>
        <dbReference type="Proteomes" id="UP001367508"/>
    </source>
</evidence>
<evidence type="ECO:0000256" key="7">
    <source>
        <dbReference type="ARBA" id="ARBA00023098"/>
    </source>
</evidence>
<organism evidence="9 10">
    <name type="scientific">Canavalia gladiata</name>
    <name type="common">Sword bean</name>
    <name type="synonym">Dolichos gladiatus</name>
    <dbReference type="NCBI Taxonomy" id="3824"/>
    <lineage>
        <taxon>Eukaryota</taxon>
        <taxon>Viridiplantae</taxon>
        <taxon>Streptophyta</taxon>
        <taxon>Embryophyta</taxon>
        <taxon>Tracheophyta</taxon>
        <taxon>Spermatophyta</taxon>
        <taxon>Magnoliopsida</taxon>
        <taxon>eudicotyledons</taxon>
        <taxon>Gunneridae</taxon>
        <taxon>Pentapetalae</taxon>
        <taxon>rosids</taxon>
        <taxon>fabids</taxon>
        <taxon>Fabales</taxon>
        <taxon>Fabaceae</taxon>
        <taxon>Papilionoideae</taxon>
        <taxon>50 kb inversion clade</taxon>
        <taxon>NPAAA clade</taxon>
        <taxon>indigoferoid/millettioid clade</taxon>
        <taxon>Phaseoleae</taxon>
        <taxon>Canavalia</taxon>
    </lineage>
</organism>
<gene>
    <name evidence="9" type="ORF">VNO77_34090</name>
</gene>
<feature type="chain" id="PRO_5042997588" evidence="8">
    <location>
        <begin position="28"/>
        <end position="231"/>
    </location>
</feature>
<protein>
    <submittedName>
        <fullName evidence="9">Uncharacterized protein</fullName>
    </submittedName>
</protein>
<evidence type="ECO:0000256" key="5">
    <source>
        <dbReference type="ARBA" id="ARBA00022801"/>
    </source>
</evidence>
<dbReference type="PANTHER" id="PTHR45650">
    <property type="entry name" value="GDSL-LIKE LIPASE/ACYLHYDROLASE-RELATED"/>
    <property type="match status" value="1"/>
</dbReference>
<dbReference type="PANTHER" id="PTHR45650:SF75">
    <property type="entry name" value="GDSL-LIKE LIPASE_ACYLHYDROLASE"/>
    <property type="match status" value="1"/>
</dbReference>
<evidence type="ECO:0000313" key="9">
    <source>
        <dbReference type="EMBL" id="KAK7315539.1"/>
    </source>
</evidence>
<dbReference type="GO" id="GO:0005576">
    <property type="term" value="C:extracellular region"/>
    <property type="evidence" value="ECO:0007669"/>
    <property type="project" value="UniProtKB-SubCell"/>
</dbReference>
<evidence type="ECO:0000256" key="8">
    <source>
        <dbReference type="SAM" id="SignalP"/>
    </source>
</evidence>
<keyword evidence="7" id="KW-0443">Lipid metabolism</keyword>
<keyword evidence="5" id="KW-0378">Hydrolase</keyword>
<comment type="caution">
    <text evidence="9">The sequence shown here is derived from an EMBL/GenBank/DDBJ whole genome shotgun (WGS) entry which is preliminary data.</text>
</comment>
<dbReference type="EMBL" id="JAYMYQ010000008">
    <property type="protein sequence ID" value="KAK7315539.1"/>
    <property type="molecule type" value="Genomic_DNA"/>
</dbReference>
<dbReference type="InterPro" id="IPR036514">
    <property type="entry name" value="SGNH_hydro_sf"/>
</dbReference>
<accession>A0AAN9KEI7</accession>
<keyword evidence="6" id="KW-0442">Lipid degradation</keyword>
<proteinExistence type="inferred from homology"/>
<evidence type="ECO:0000256" key="1">
    <source>
        <dbReference type="ARBA" id="ARBA00004613"/>
    </source>
</evidence>
<dbReference type="Proteomes" id="UP001367508">
    <property type="component" value="Unassembled WGS sequence"/>
</dbReference>
<name>A0AAN9KEI7_CANGL</name>
<sequence length="231" mass="26089">MSCESKTWLVLYFLLLVASCMQHCVSGQPEVPCFFIFGDSLSDVGNNNYLQTTSKANYEPCGVDFPIGPTGRYTNDLTHISFGEHVENHRGIVSQIASKLGGLDNATQYLSKCLYYVNLGTNDYEVNYFLPNSNTSNIYTLDHREPERHTRGEINTHPLLLYVIVEEFMVACIPTAWCKFGSKLIITFAMYVLTLSTCRACQALMVKPETEPDTDPNIVIDKQEKEMLRTL</sequence>
<evidence type="ECO:0000256" key="6">
    <source>
        <dbReference type="ARBA" id="ARBA00022963"/>
    </source>
</evidence>
<dbReference type="GO" id="GO:0016787">
    <property type="term" value="F:hydrolase activity"/>
    <property type="evidence" value="ECO:0007669"/>
    <property type="project" value="UniProtKB-KW"/>
</dbReference>
<keyword evidence="10" id="KW-1185">Reference proteome</keyword>
<evidence type="ECO:0000256" key="4">
    <source>
        <dbReference type="ARBA" id="ARBA00022729"/>
    </source>
</evidence>
<keyword evidence="4 8" id="KW-0732">Signal</keyword>
<evidence type="ECO:0000256" key="3">
    <source>
        <dbReference type="ARBA" id="ARBA00022525"/>
    </source>
</evidence>
<keyword evidence="3" id="KW-0964">Secreted</keyword>
<dbReference type="Gene3D" id="3.40.50.1110">
    <property type="entry name" value="SGNH hydrolase"/>
    <property type="match status" value="1"/>
</dbReference>
<dbReference type="PROSITE" id="PS51257">
    <property type="entry name" value="PROKAR_LIPOPROTEIN"/>
    <property type="match status" value="1"/>
</dbReference>
<dbReference type="GO" id="GO:0016042">
    <property type="term" value="P:lipid catabolic process"/>
    <property type="evidence" value="ECO:0007669"/>
    <property type="project" value="UniProtKB-KW"/>
</dbReference>
<feature type="signal peptide" evidence="8">
    <location>
        <begin position="1"/>
        <end position="27"/>
    </location>
</feature>
<reference evidence="9 10" key="1">
    <citation type="submission" date="2024-01" db="EMBL/GenBank/DDBJ databases">
        <title>The genomes of 5 underutilized Papilionoideae crops provide insights into root nodulation and disease resistanc.</title>
        <authorList>
            <person name="Jiang F."/>
        </authorList>
    </citation>
    <scope>NUCLEOTIDE SEQUENCE [LARGE SCALE GENOMIC DNA]</scope>
    <source>
        <strain evidence="9">LVBAO_FW01</strain>
        <tissue evidence="9">Leaves</tissue>
    </source>
</reference>
<comment type="subcellular location">
    <subcellularLocation>
        <location evidence="1">Secreted</location>
    </subcellularLocation>
</comment>
<dbReference type="AlphaFoldDB" id="A0AAN9KEI7"/>